<evidence type="ECO:0000256" key="2">
    <source>
        <dbReference type="ARBA" id="ARBA00022692"/>
    </source>
</evidence>
<feature type="transmembrane region" description="Helical" evidence="5">
    <location>
        <begin position="121"/>
        <end position="142"/>
    </location>
</feature>
<protein>
    <recommendedName>
        <fullName evidence="7">G-protein coupled receptors family 2 profile 2 domain-containing protein</fullName>
    </recommendedName>
</protein>
<proteinExistence type="predicted"/>
<name>A0A1A7WIE8_9TELE</name>
<accession>A0A1A7WIE8</accession>
<evidence type="ECO:0008006" key="7">
    <source>
        <dbReference type="Google" id="ProtNLM"/>
    </source>
</evidence>
<dbReference type="Pfam" id="PF00002">
    <property type="entry name" value="7tm_2"/>
    <property type="match status" value="1"/>
</dbReference>
<evidence type="ECO:0000256" key="3">
    <source>
        <dbReference type="ARBA" id="ARBA00022989"/>
    </source>
</evidence>
<evidence type="ECO:0000313" key="6">
    <source>
        <dbReference type="EMBL" id="SBP05309.1"/>
    </source>
</evidence>
<sequence>HFQLDGLGGLAPLPSVSQSLQHLHQEIPAKTQHSGMGCYITSDTVKMVTTVGVFSLVFLFNVIIFGVTVRWLVGASLLKKNHQSELHSTKKEACTLLTVMVLLGITWGLIFFSFGVLTTPVLYVFCILNSLQGFFIFIYFVLSVKMVRDSSDKSSSEMHTTTSRNSS</sequence>
<comment type="subcellular location">
    <subcellularLocation>
        <location evidence="1">Membrane</location>
        <topology evidence="1">Multi-pass membrane protein</topology>
    </subcellularLocation>
</comment>
<keyword evidence="3 5" id="KW-1133">Transmembrane helix</keyword>
<keyword evidence="4 5" id="KW-0472">Membrane</keyword>
<feature type="transmembrane region" description="Helical" evidence="5">
    <location>
        <begin position="94"/>
        <end position="115"/>
    </location>
</feature>
<gene>
    <name evidence="6" type="primary">CABZ01056052.1</name>
</gene>
<dbReference type="PANTHER" id="PTHR12011">
    <property type="entry name" value="ADHESION G-PROTEIN COUPLED RECEPTOR"/>
    <property type="match status" value="1"/>
</dbReference>
<reference evidence="6" key="1">
    <citation type="submission" date="2016-05" db="EMBL/GenBank/DDBJ databases">
        <authorList>
            <person name="Lavstsen T."/>
            <person name="Jespersen J.S."/>
        </authorList>
    </citation>
    <scope>NUCLEOTIDE SEQUENCE</scope>
    <source>
        <tissue evidence="6">Brain</tissue>
    </source>
</reference>
<dbReference type="GO" id="GO:0007189">
    <property type="term" value="P:adenylate cyclase-activating G protein-coupled receptor signaling pathway"/>
    <property type="evidence" value="ECO:0007669"/>
    <property type="project" value="TreeGrafter"/>
</dbReference>
<keyword evidence="2 5" id="KW-0812">Transmembrane</keyword>
<evidence type="ECO:0000256" key="5">
    <source>
        <dbReference type="SAM" id="Phobius"/>
    </source>
</evidence>
<dbReference type="InterPro" id="IPR000832">
    <property type="entry name" value="GPCR_2_secretin-like"/>
</dbReference>
<dbReference type="GO" id="GO:0004930">
    <property type="term" value="F:G protein-coupled receptor activity"/>
    <property type="evidence" value="ECO:0007669"/>
    <property type="project" value="InterPro"/>
</dbReference>
<dbReference type="Gene3D" id="1.20.1070.10">
    <property type="entry name" value="Rhodopsin 7-helix transmembrane proteins"/>
    <property type="match status" value="1"/>
</dbReference>
<organism evidence="6">
    <name type="scientific">Iconisemion striatum</name>
    <dbReference type="NCBI Taxonomy" id="60296"/>
    <lineage>
        <taxon>Eukaryota</taxon>
        <taxon>Metazoa</taxon>
        <taxon>Chordata</taxon>
        <taxon>Craniata</taxon>
        <taxon>Vertebrata</taxon>
        <taxon>Euteleostomi</taxon>
        <taxon>Actinopterygii</taxon>
        <taxon>Neopterygii</taxon>
        <taxon>Teleostei</taxon>
        <taxon>Neoteleostei</taxon>
        <taxon>Acanthomorphata</taxon>
        <taxon>Ovalentaria</taxon>
        <taxon>Atherinomorphae</taxon>
        <taxon>Cyprinodontiformes</taxon>
        <taxon>Nothobranchiidae</taxon>
        <taxon>Iconisemion</taxon>
    </lineage>
</organism>
<dbReference type="EMBL" id="HADW01003909">
    <property type="protein sequence ID" value="SBP05309.1"/>
    <property type="molecule type" value="Transcribed_RNA"/>
</dbReference>
<feature type="non-terminal residue" evidence="6">
    <location>
        <position position="1"/>
    </location>
</feature>
<reference evidence="6" key="2">
    <citation type="submission" date="2016-06" db="EMBL/GenBank/DDBJ databases">
        <title>The genome of a short-lived fish provides insights into sex chromosome evolution and the genetic control of aging.</title>
        <authorList>
            <person name="Reichwald K."/>
            <person name="Felder M."/>
            <person name="Petzold A."/>
            <person name="Koch P."/>
            <person name="Groth M."/>
            <person name="Platzer M."/>
        </authorList>
    </citation>
    <scope>NUCLEOTIDE SEQUENCE</scope>
    <source>
        <tissue evidence="6">Brain</tissue>
    </source>
</reference>
<dbReference type="AlphaFoldDB" id="A0A1A7WIE8"/>
<feature type="transmembrane region" description="Helical" evidence="5">
    <location>
        <begin position="51"/>
        <end position="73"/>
    </location>
</feature>
<dbReference type="GO" id="GO:0005886">
    <property type="term" value="C:plasma membrane"/>
    <property type="evidence" value="ECO:0007669"/>
    <property type="project" value="TreeGrafter"/>
</dbReference>
<evidence type="ECO:0000256" key="4">
    <source>
        <dbReference type="ARBA" id="ARBA00023136"/>
    </source>
</evidence>
<dbReference type="PANTHER" id="PTHR12011:SF326">
    <property type="entry name" value="ADHESION G-PROTEIN COUPLED RECEPTOR G5"/>
    <property type="match status" value="1"/>
</dbReference>
<evidence type="ECO:0000256" key="1">
    <source>
        <dbReference type="ARBA" id="ARBA00004141"/>
    </source>
</evidence>